<evidence type="ECO:0000313" key="1">
    <source>
        <dbReference type="EMBL" id="EDX78303.1"/>
    </source>
</evidence>
<dbReference type="HOGENOM" id="CLU_210858_0_0_3"/>
<evidence type="ECO:0000313" key="2">
    <source>
        <dbReference type="Proteomes" id="UP000003835"/>
    </source>
</evidence>
<gene>
    <name evidence="1" type="ORF">MC7420_8041</name>
</gene>
<name>B4VII4_9CYAN</name>
<keyword evidence="2" id="KW-1185">Reference proteome</keyword>
<dbReference type="EMBL" id="DS989842">
    <property type="protein sequence ID" value="EDX78303.1"/>
    <property type="molecule type" value="Genomic_DNA"/>
</dbReference>
<protein>
    <submittedName>
        <fullName evidence="1">Uncharacterized protein</fullName>
    </submittedName>
</protein>
<organism evidence="1 2">
    <name type="scientific">Coleofasciculus chthonoplastes PCC 7420</name>
    <dbReference type="NCBI Taxonomy" id="118168"/>
    <lineage>
        <taxon>Bacteria</taxon>
        <taxon>Bacillati</taxon>
        <taxon>Cyanobacteriota</taxon>
        <taxon>Cyanophyceae</taxon>
        <taxon>Coleofasciculales</taxon>
        <taxon>Coleofasciculaceae</taxon>
        <taxon>Coleofasciculus</taxon>
    </lineage>
</organism>
<proteinExistence type="predicted"/>
<sequence>MAKILEQLRRYDEAGGAEAAGEAGGDISCSVISAFLH</sequence>
<dbReference type="AlphaFoldDB" id="B4VII4"/>
<accession>B4VII4</accession>
<reference evidence="1 2" key="1">
    <citation type="submission" date="2008-07" db="EMBL/GenBank/DDBJ databases">
        <authorList>
            <person name="Tandeau de Marsac N."/>
            <person name="Ferriera S."/>
            <person name="Johnson J."/>
            <person name="Kravitz S."/>
            <person name="Beeson K."/>
            <person name="Sutton G."/>
            <person name="Rogers Y.-H."/>
            <person name="Friedman R."/>
            <person name="Frazier M."/>
            <person name="Venter J.C."/>
        </authorList>
    </citation>
    <scope>NUCLEOTIDE SEQUENCE [LARGE SCALE GENOMIC DNA]</scope>
    <source>
        <strain evidence="1 2">PCC 7420</strain>
    </source>
</reference>
<dbReference type="Proteomes" id="UP000003835">
    <property type="component" value="Unassembled WGS sequence"/>
</dbReference>